<dbReference type="RefSeq" id="WP_205349084.1">
    <property type="nucleotide sequence ID" value="NZ_JAFEUP010000004.1"/>
</dbReference>
<evidence type="ECO:0000256" key="1">
    <source>
        <dbReference type="SAM" id="MobiDB-lite"/>
    </source>
</evidence>
<reference evidence="2 3" key="1">
    <citation type="submission" date="2021-02" db="EMBL/GenBank/DDBJ databases">
        <authorList>
            <person name="Lee D.-H."/>
        </authorList>
    </citation>
    <scope>NUCLEOTIDE SEQUENCE [LARGE SCALE GENOMIC DNA]</scope>
    <source>
        <strain evidence="2 3">UL073</strain>
    </source>
</reference>
<accession>A0ABS2IFZ7</accession>
<name>A0ABS2IFZ7_9GAMM</name>
<proteinExistence type="predicted"/>
<dbReference type="EMBL" id="JAFEUP010000004">
    <property type="protein sequence ID" value="MBM7061892.1"/>
    <property type="molecule type" value="Genomic_DNA"/>
</dbReference>
<feature type="compositionally biased region" description="Low complexity" evidence="1">
    <location>
        <begin position="41"/>
        <end position="53"/>
    </location>
</feature>
<protein>
    <submittedName>
        <fullName evidence="2">DUF2934 domain-containing protein</fullName>
    </submittedName>
</protein>
<keyword evidence="3" id="KW-1185">Reference proteome</keyword>
<feature type="region of interest" description="Disordered" evidence="1">
    <location>
        <begin position="41"/>
        <end position="90"/>
    </location>
</feature>
<dbReference type="Proteomes" id="UP000717995">
    <property type="component" value="Unassembled WGS sequence"/>
</dbReference>
<organism evidence="2 3">
    <name type="scientific">Zestomonas insulae</name>
    <dbReference type="NCBI Taxonomy" id="2809017"/>
    <lineage>
        <taxon>Bacteria</taxon>
        <taxon>Pseudomonadati</taxon>
        <taxon>Pseudomonadota</taxon>
        <taxon>Gammaproteobacteria</taxon>
        <taxon>Pseudomonadales</taxon>
        <taxon>Pseudomonadaceae</taxon>
        <taxon>Zestomonas</taxon>
    </lineage>
</organism>
<dbReference type="Pfam" id="PF11154">
    <property type="entry name" value="DUF2934"/>
    <property type="match status" value="1"/>
</dbReference>
<dbReference type="InterPro" id="IPR021327">
    <property type="entry name" value="DUF2934"/>
</dbReference>
<sequence length="90" mass="9852">MTSLEHRTRELAYQIWESEGRPDGQSERHWAMARKLAEAEAAAAGVAPDEPAATPRPKRVSKPRAVPPPEAAGEETKPRAVRTTSKKPKA</sequence>
<evidence type="ECO:0000313" key="2">
    <source>
        <dbReference type="EMBL" id="MBM7061892.1"/>
    </source>
</evidence>
<evidence type="ECO:0000313" key="3">
    <source>
        <dbReference type="Proteomes" id="UP000717995"/>
    </source>
</evidence>
<gene>
    <name evidence="2" type="ORF">JQX08_14370</name>
</gene>
<comment type="caution">
    <text evidence="2">The sequence shown here is derived from an EMBL/GenBank/DDBJ whole genome shotgun (WGS) entry which is preliminary data.</text>
</comment>